<dbReference type="EMBL" id="UAUU01000003">
    <property type="protein sequence ID" value="SPZ84657.1"/>
    <property type="molecule type" value="Genomic_DNA"/>
</dbReference>
<organism evidence="1 2">
    <name type="scientific">Sphingobacterium multivorum</name>
    <dbReference type="NCBI Taxonomy" id="28454"/>
    <lineage>
        <taxon>Bacteria</taxon>
        <taxon>Pseudomonadati</taxon>
        <taxon>Bacteroidota</taxon>
        <taxon>Sphingobacteriia</taxon>
        <taxon>Sphingobacteriales</taxon>
        <taxon>Sphingobacteriaceae</taxon>
        <taxon>Sphingobacterium</taxon>
    </lineage>
</organism>
<name>A0A2X2IQZ8_SPHMU</name>
<proteinExistence type="predicted"/>
<reference evidence="1 2" key="1">
    <citation type="submission" date="2018-06" db="EMBL/GenBank/DDBJ databases">
        <authorList>
            <consortium name="Pathogen Informatics"/>
            <person name="Doyle S."/>
        </authorList>
    </citation>
    <scope>NUCLEOTIDE SEQUENCE [LARGE SCALE GENOMIC DNA]</scope>
    <source>
        <strain evidence="1 2">NCTC11343</strain>
    </source>
</reference>
<evidence type="ECO:0000313" key="1">
    <source>
        <dbReference type="EMBL" id="SPZ84657.1"/>
    </source>
</evidence>
<dbReference type="AlphaFoldDB" id="A0A2X2IQZ8"/>
<dbReference type="Proteomes" id="UP000251241">
    <property type="component" value="Unassembled WGS sequence"/>
</dbReference>
<protein>
    <submittedName>
        <fullName evidence="1">Uncharacterized protein</fullName>
    </submittedName>
</protein>
<accession>A0A2X2IQZ8</accession>
<sequence length="37" mass="4552">MQYTNKLTEQFILYCFNMDLDLNYPALTYYIRILVVK</sequence>
<gene>
    <name evidence="1" type="ORF">NCTC11343_01201</name>
</gene>
<evidence type="ECO:0000313" key="2">
    <source>
        <dbReference type="Proteomes" id="UP000251241"/>
    </source>
</evidence>